<reference evidence="2 3" key="1">
    <citation type="submission" date="2018-08" db="EMBL/GenBank/DDBJ databases">
        <title>Acidipila sp. 4G-K13, an acidobacterium isolated from forest soil.</title>
        <authorList>
            <person name="Gao Z.-H."/>
            <person name="Qiu L.-H."/>
        </authorList>
    </citation>
    <scope>NUCLEOTIDE SEQUENCE [LARGE SCALE GENOMIC DNA]</scope>
    <source>
        <strain evidence="2 3">4G-K13</strain>
    </source>
</reference>
<dbReference type="PANTHER" id="PTHR35446">
    <property type="entry name" value="SI:CH211-175M2.5"/>
    <property type="match status" value="1"/>
</dbReference>
<keyword evidence="3" id="KW-1185">Reference proteome</keyword>
<dbReference type="AlphaFoldDB" id="A0A372IUF7"/>
<dbReference type="PANTHER" id="PTHR35446:SF3">
    <property type="entry name" value="CMD DOMAIN-CONTAINING PROTEIN"/>
    <property type="match status" value="1"/>
</dbReference>
<gene>
    <name evidence="2" type="ORF">D0Y96_03220</name>
</gene>
<dbReference type="NCBIfam" id="TIGR00778">
    <property type="entry name" value="ahpD_dom"/>
    <property type="match status" value="1"/>
</dbReference>
<dbReference type="OrthoDB" id="9801997at2"/>
<organism evidence="2 3">
    <name type="scientific">Paracidobacterium acidisoli</name>
    <dbReference type="NCBI Taxonomy" id="2303751"/>
    <lineage>
        <taxon>Bacteria</taxon>
        <taxon>Pseudomonadati</taxon>
        <taxon>Acidobacteriota</taxon>
        <taxon>Terriglobia</taxon>
        <taxon>Terriglobales</taxon>
        <taxon>Acidobacteriaceae</taxon>
        <taxon>Paracidobacterium</taxon>
    </lineage>
</organism>
<dbReference type="GO" id="GO:0051920">
    <property type="term" value="F:peroxiredoxin activity"/>
    <property type="evidence" value="ECO:0007669"/>
    <property type="project" value="InterPro"/>
</dbReference>
<evidence type="ECO:0000313" key="3">
    <source>
        <dbReference type="Proteomes" id="UP000264702"/>
    </source>
</evidence>
<name>A0A372IUF7_9BACT</name>
<sequence>MSRLHAVDPSTATGNAGELLDAVKGRLGIVPNMTRVMAASPAVLASYLGFSGALADGLLDAKTREQLALLTAQQNHCDYCLSAHTAIGRMVGLNHEQIVASRKGDGGSAKTTAALTFAKRVLETKGQVSESDLSAVRDTGFSEGEIAEIIAHVALNVFTNYFNVAADVDIDFPKVSSSEAA</sequence>
<dbReference type="Pfam" id="PF02627">
    <property type="entry name" value="CMD"/>
    <property type="match status" value="1"/>
</dbReference>
<dbReference type="RefSeq" id="WP_117297867.1">
    <property type="nucleotide sequence ID" value="NZ_QVQT02000001.1"/>
</dbReference>
<comment type="caution">
    <text evidence="2">The sequence shown here is derived from an EMBL/GenBank/DDBJ whole genome shotgun (WGS) entry which is preliminary data.</text>
</comment>
<dbReference type="EMBL" id="QVQT01000001">
    <property type="protein sequence ID" value="RFU18572.1"/>
    <property type="molecule type" value="Genomic_DNA"/>
</dbReference>
<dbReference type="Proteomes" id="UP000264702">
    <property type="component" value="Unassembled WGS sequence"/>
</dbReference>
<dbReference type="SUPFAM" id="SSF69118">
    <property type="entry name" value="AhpD-like"/>
    <property type="match status" value="1"/>
</dbReference>
<proteinExistence type="predicted"/>
<dbReference type="InterPro" id="IPR003779">
    <property type="entry name" value="CMD-like"/>
</dbReference>
<protein>
    <submittedName>
        <fullName evidence="2">Carboxymuconolactone decarboxylase family protein</fullName>
    </submittedName>
</protein>
<evidence type="ECO:0000259" key="1">
    <source>
        <dbReference type="Pfam" id="PF02627"/>
    </source>
</evidence>
<accession>A0A372IUF7</accession>
<evidence type="ECO:0000313" key="2">
    <source>
        <dbReference type="EMBL" id="RFU18572.1"/>
    </source>
</evidence>
<feature type="domain" description="Carboxymuconolactone decarboxylase-like" evidence="1">
    <location>
        <begin position="41"/>
        <end position="119"/>
    </location>
</feature>
<dbReference type="Gene3D" id="1.20.1290.10">
    <property type="entry name" value="AhpD-like"/>
    <property type="match status" value="1"/>
</dbReference>
<dbReference type="InterPro" id="IPR004675">
    <property type="entry name" value="AhpD_core"/>
</dbReference>
<dbReference type="InterPro" id="IPR029032">
    <property type="entry name" value="AhpD-like"/>
</dbReference>